<proteinExistence type="predicted"/>
<reference evidence="1 2" key="1">
    <citation type="journal article" date="2020" name="Cell">
        <title>Large-Scale Comparative Analyses of Tick Genomes Elucidate Their Genetic Diversity and Vector Capacities.</title>
        <authorList>
            <consortium name="Tick Genome and Microbiome Consortium (TIGMIC)"/>
            <person name="Jia N."/>
            <person name="Wang J."/>
            <person name="Shi W."/>
            <person name="Du L."/>
            <person name="Sun Y."/>
            <person name="Zhan W."/>
            <person name="Jiang J.F."/>
            <person name="Wang Q."/>
            <person name="Zhang B."/>
            <person name="Ji P."/>
            <person name="Bell-Sakyi L."/>
            <person name="Cui X.M."/>
            <person name="Yuan T.T."/>
            <person name="Jiang B.G."/>
            <person name="Yang W.F."/>
            <person name="Lam T.T."/>
            <person name="Chang Q.C."/>
            <person name="Ding S.J."/>
            <person name="Wang X.J."/>
            <person name="Zhu J.G."/>
            <person name="Ruan X.D."/>
            <person name="Zhao L."/>
            <person name="Wei J.T."/>
            <person name="Ye R.Z."/>
            <person name="Que T.C."/>
            <person name="Du C.H."/>
            <person name="Zhou Y.H."/>
            <person name="Cheng J.X."/>
            <person name="Dai P.F."/>
            <person name="Guo W.B."/>
            <person name="Han X.H."/>
            <person name="Huang E.J."/>
            <person name="Li L.F."/>
            <person name="Wei W."/>
            <person name="Gao Y.C."/>
            <person name="Liu J.Z."/>
            <person name="Shao H.Z."/>
            <person name="Wang X."/>
            <person name="Wang C.C."/>
            <person name="Yang T.C."/>
            <person name="Huo Q.B."/>
            <person name="Li W."/>
            <person name="Chen H.Y."/>
            <person name="Chen S.E."/>
            <person name="Zhou L.G."/>
            <person name="Ni X.B."/>
            <person name="Tian J.H."/>
            <person name="Sheng Y."/>
            <person name="Liu T."/>
            <person name="Pan Y.S."/>
            <person name="Xia L.Y."/>
            <person name="Li J."/>
            <person name="Zhao F."/>
            <person name="Cao W.C."/>
        </authorList>
    </citation>
    <scope>NUCLEOTIDE SEQUENCE [LARGE SCALE GENOMIC DNA]</scope>
    <source>
        <strain evidence="1">Iper-2018</strain>
    </source>
</reference>
<name>A0AC60PFY1_IXOPE</name>
<evidence type="ECO:0000313" key="1">
    <source>
        <dbReference type="EMBL" id="KAG0419028.1"/>
    </source>
</evidence>
<sequence>DSPWSKHPFTIYEDIPGFHRKSRHPCVVSRALTEKDIRRVMSPATVVAVVLALVATVSSVPLPGDDGRRTSESPQSAYLGLPSGSDDIVNRPIDINFSCAHRSLGYYADVSNACKIFHVCNPVLMTDGQVAMMQYSFVCPNNTLFDQQTLTCTFPPGTAPCQNAESFYYLNRHVGQNGFESVPAATPQQMQQQPQQQQQQPQHQHQQHQQPAVVPTPHHPAQSYQAAQDKVSDAHKSHEAPKGDAGVVRPASYYTGKTN</sequence>
<accession>A0AC60PFY1</accession>
<feature type="non-terminal residue" evidence="1">
    <location>
        <position position="1"/>
    </location>
</feature>
<keyword evidence="2" id="KW-1185">Reference proteome</keyword>
<dbReference type="Proteomes" id="UP000805193">
    <property type="component" value="Unassembled WGS sequence"/>
</dbReference>
<protein>
    <submittedName>
        <fullName evidence="1">Uncharacterized protein</fullName>
    </submittedName>
</protein>
<organism evidence="1 2">
    <name type="scientific">Ixodes persulcatus</name>
    <name type="common">Taiga tick</name>
    <dbReference type="NCBI Taxonomy" id="34615"/>
    <lineage>
        <taxon>Eukaryota</taxon>
        <taxon>Metazoa</taxon>
        <taxon>Ecdysozoa</taxon>
        <taxon>Arthropoda</taxon>
        <taxon>Chelicerata</taxon>
        <taxon>Arachnida</taxon>
        <taxon>Acari</taxon>
        <taxon>Parasitiformes</taxon>
        <taxon>Ixodida</taxon>
        <taxon>Ixodoidea</taxon>
        <taxon>Ixodidae</taxon>
        <taxon>Ixodinae</taxon>
        <taxon>Ixodes</taxon>
    </lineage>
</organism>
<evidence type="ECO:0000313" key="2">
    <source>
        <dbReference type="Proteomes" id="UP000805193"/>
    </source>
</evidence>
<dbReference type="EMBL" id="JABSTQ010010672">
    <property type="protein sequence ID" value="KAG0419028.1"/>
    <property type="molecule type" value="Genomic_DNA"/>
</dbReference>
<comment type="caution">
    <text evidence="1">The sequence shown here is derived from an EMBL/GenBank/DDBJ whole genome shotgun (WGS) entry which is preliminary data.</text>
</comment>
<gene>
    <name evidence="1" type="ORF">HPB47_004416</name>
</gene>